<feature type="compositionally biased region" description="Low complexity" evidence="8">
    <location>
        <begin position="125"/>
        <end position="149"/>
    </location>
</feature>
<keyword evidence="4" id="KW-0805">Transcription regulation</keyword>
<dbReference type="InterPro" id="IPR036864">
    <property type="entry name" value="Zn2-C6_fun-type_DNA-bd_sf"/>
</dbReference>
<feature type="region of interest" description="Disordered" evidence="8">
    <location>
        <begin position="1"/>
        <end position="37"/>
    </location>
</feature>
<dbReference type="GO" id="GO:0006351">
    <property type="term" value="P:DNA-templated transcription"/>
    <property type="evidence" value="ECO:0007669"/>
    <property type="project" value="InterPro"/>
</dbReference>
<evidence type="ECO:0000256" key="3">
    <source>
        <dbReference type="ARBA" id="ARBA00022833"/>
    </source>
</evidence>
<proteinExistence type="predicted"/>
<keyword evidence="11" id="KW-1185">Reference proteome</keyword>
<dbReference type="InterPro" id="IPR051615">
    <property type="entry name" value="Transcr_Regulatory_Elem"/>
</dbReference>
<dbReference type="EMBL" id="JANBVN010000174">
    <property type="protein sequence ID" value="KAJ9134833.1"/>
    <property type="molecule type" value="Genomic_DNA"/>
</dbReference>
<dbReference type="PANTHER" id="PTHR31313">
    <property type="entry name" value="TY1 ENHANCER ACTIVATOR"/>
    <property type="match status" value="1"/>
</dbReference>
<evidence type="ECO:0000313" key="11">
    <source>
        <dbReference type="Proteomes" id="UP001174691"/>
    </source>
</evidence>
<dbReference type="SMART" id="SM00066">
    <property type="entry name" value="GAL4"/>
    <property type="match status" value="1"/>
</dbReference>
<dbReference type="GO" id="GO:0003677">
    <property type="term" value="F:DNA binding"/>
    <property type="evidence" value="ECO:0007669"/>
    <property type="project" value="UniProtKB-KW"/>
</dbReference>
<name>A0AA38VC38_9PEZI</name>
<evidence type="ECO:0000259" key="9">
    <source>
        <dbReference type="PROSITE" id="PS50048"/>
    </source>
</evidence>
<dbReference type="PANTHER" id="PTHR31313:SF81">
    <property type="entry name" value="TY1 ENHANCER ACTIVATOR"/>
    <property type="match status" value="1"/>
</dbReference>
<feature type="compositionally biased region" description="Low complexity" evidence="8">
    <location>
        <begin position="623"/>
        <end position="643"/>
    </location>
</feature>
<evidence type="ECO:0000256" key="5">
    <source>
        <dbReference type="ARBA" id="ARBA00023125"/>
    </source>
</evidence>
<feature type="compositionally biased region" description="Polar residues" evidence="8">
    <location>
        <begin position="1"/>
        <end position="11"/>
    </location>
</feature>
<keyword evidence="5" id="KW-0238">DNA-binding</keyword>
<dbReference type="Gene3D" id="4.10.240.10">
    <property type="entry name" value="Zn(2)-C6 fungal-type DNA-binding domain"/>
    <property type="match status" value="1"/>
</dbReference>
<dbReference type="InterPro" id="IPR001138">
    <property type="entry name" value="Zn2Cys6_DnaBD"/>
</dbReference>
<feature type="compositionally biased region" description="Polar residues" evidence="8">
    <location>
        <begin position="20"/>
        <end position="36"/>
    </location>
</feature>
<keyword evidence="7" id="KW-0539">Nucleus</keyword>
<feature type="domain" description="Zn(2)-C6 fungal-type" evidence="9">
    <location>
        <begin position="45"/>
        <end position="77"/>
    </location>
</feature>
<organism evidence="10 11">
    <name type="scientific">Coniochaeta hoffmannii</name>
    <dbReference type="NCBI Taxonomy" id="91930"/>
    <lineage>
        <taxon>Eukaryota</taxon>
        <taxon>Fungi</taxon>
        <taxon>Dikarya</taxon>
        <taxon>Ascomycota</taxon>
        <taxon>Pezizomycotina</taxon>
        <taxon>Sordariomycetes</taxon>
        <taxon>Sordariomycetidae</taxon>
        <taxon>Coniochaetales</taxon>
        <taxon>Coniochaetaceae</taxon>
        <taxon>Coniochaeta</taxon>
    </lineage>
</organism>
<feature type="region of interest" description="Disordered" evidence="8">
    <location>
        <begin position="594"/>
        <end position="654"/>
    </location>
</feature>
<dbReference type="GO" id="GO:0000981">
    <property type="term" value="F:DNA-binding transcription factor activity, RNA polymerase II-specific"/>
    <property type="evidence" value="ECO:0007669"/>
    <property type="project" value="InterPro"/>
</dbReference>
<dbReference type="Pfam" id="PF04082">
    <property type="entry name" value="Fungal_trans"/>
    <property type="match status" value="1"/>
</dbReference>
<evidence type="ECO:0000256" key="2">
    <source>
        <dbReference type="ARBA" id="ARBA00022723"/>
    </source>
</evidence>
<feature type="compositionally biased region" description="Polar residues" evidence="8">
    <location>
        <begin position="613"/>
        <end position="622"/>
    </location>
</feature>
<feature type="region of interest" description="Disordered" evidence="8">
    <location>
        <begin position="109"/>
        <end position="151"/>
    </location>
</feature>
<dbReference type="GO" id="GO:0005634">
    <property type="term" value="C:nucleus"/>
    <property type="evidence" value="ECO:0007669"/>
    <property type="project" value="UniProtKB-SubCell"/>
</dbReference>
<dbReference type="GO" id="GO:0008270">
    <property type="term" value="F:zinc ion binding"/>
    <property type="evidence" value="ECO:0007669"/>
    <property type="project" value="InterPro"/>
</dbReference>
<evidence type="ECO:0000313" key="10">
    <source>
        <dbReference type="EMBL" id="KAJ9134833.1"/>
    </source>
</evidence>
<dbReference type="AlphaFoldDB" id="A0AA38VC38"/>
<dbReference type="PROSITE" id="PS50048">
    <property type="entry name" value="ZN2_CY6_FUNGAL_2"/>
    <property type="match status" value="1"/>
</dbReference>
<reference evidence="10" key="1">
    <citation type="submission" date="2022-07" db="EMBL/GenBank/DDBJ databases">
        <title>Fungi with potential for degradation of polypropylene.</title>
        <authorList>
            <person name="Gostincar C."/>
        </authorList>
    </citation>
    <scope>NUCLEOTIDE SEQUENCE</scope>
    <source>
        <strain evidence="10">EXF-13287</strain>
    </source>
</reference>
<evidence type="ECO:0000256" key="4">
    <source>
        <dbReference type="ARBA" id="ARBA00023015"/>
    </source>
</evidence>
<dbReference type="Proteomes" id="UP001174691">
    <property type="component" value="Unassembled WGS sequence"/>
</dbReference>
<keyword evidence="6" id="KW-0804">Transcription</keyword>
<feature type="region of interest" description="Disordered" evidence="8">
    <location>
        <begin position="928"/>
        <end position="953"/>
    </location>
</feature>
<dbReference type="InterPro" id="IPR007219">
    <property type="entry name" value="XnlR_reg_dom"/>
</dbReference>
<evidence type="ECO:0000256" key="1">
    <source>
        <dbReference type="ARBA" id="ARBA00004123"/>
    </source>
</evidence>
<keyword evidence="2" id="KW-0479">Metal-binding</keyword>
<evidence type="ECO:0000256" key="6">
    <source>
        <dbReference type="ARBA" id="ARBA00023163"/>
    </source>
</evidence>
<dbReference type="PROSITE" id="PS00463">
    <property type="entry name" value="ZN2_CY6_FUNGAL_1"/>
    <property type="match status" value="1"/>
</dbReference>
<evidence type="ECO:0000256" key="8">
    <source>
        <dbReference type="SAM" id="MobiDB-lite"/>
    </source>
</evidence>
<evidence type="ECO:0000256" key="7">
    <source>
        <dbReference type="ARBA" id="ARBA00023242"/>
    </source>
</evidence>
<gene>
    <name evidence="10" type="ORF">NKR19_g8499</name>
</gene>
<feature type="region of interest" description="Disordered" evidence="8">
    <location>
        <begin position="819"/>
        <end position="867"/>
    </location>
</feature>
<dbReference type="CDD" id="cd12148">
    <property type="entry name" value="fungal_TF_MHR"/>
    <property type="match status" value="1"/>
</dbReference>
<keyword evidence="3" id="KW-0862">Zinc</keyword>
<feature type="compositionally biased region" description="Low complexity" evidence="8">
    <location>
        <begin position="594"/>
        <end position="612"/>
    </location>
</feature>
<feature type="compositionally biased region" description="Gly residues" evidence="8">
    <location>
        <begin position="941"/>
        <end position="953"/>
    </location>
</feature>
<feature type="region of interest" description="Disordered" evidence="8">
    <location>
        <begin position="165"/>
        <end position="210"/>
    </location>
</feature>
<dbReference type="CDD" id="cd00067">
    <property type="entry name" value="GAL4"/>
    <property type="match status" value="1"/>
</dbReference>
<protein>
    <submittedName>
        <fullName evidence="10">Fungal-specific transcription factor domain-containing protein</fullName>
    </submittedName>
</protein>
<accession>A0AA38VC38</accession>
<dbReference type="SUPFAM" id="SSF57701">
    <property type="entry name" value="Zn2/Cys6 DNA-binding domain"/>
    <property type="match status" value="1"/>
</dbReference>
<dbReference type="Pfam" id="PF00172">
    <property type="entry name" value="Zn_clus"/>
    <property type="match status" value="1"/>
</dbReference>
<comment type="subcellular location">
    <subcellularLocation>
        <location evidence="1">Nucleus</location>
    </subcellularLocation>
</comment>
<comment type="caution">
    <text evidence="10">The sequence shown here is derived from an EMBL/GenBank/DDBJ whole genome shotgun (WGS) entry which is preliminary data.</text>
</comment>
<dbReference type="SMART" id="SM00906">
    <property type="entry name" value="Fungal_trans"/>
    <property type="match status" value="1"/>
</dbReference>
<sequence>MTSTGSESKSLPDTVIDISMQENVSPRAQQPRQTKQQIRHRASVACASCRDRRIRCVVPKGSSECTQCKRSGTECVIKNDDERRRPISKAYMSSLSERINLLETMLKNQGVQPPPAVHPPKTRQEAQAKQQNQQSQSASDSEQQQQQDTQDLHTIQESLEHNQDFRQGSNDVPSPPDSFNDDFGLQDPDHSDGAMANSQSFQPMMKEPSPFRYLDPKKEDIVYRLLSTKGNLSFDQLSGRFRFFGPTANSHVYAETGDTFDTREPAEQVRRAERIIRSLSQETHDYLMNCFWDYYNAPLQVIHRAAFEADRESQNPKFYSSFLHITILAGGYRFADLDREDIQRISLGNRESTFHRESKYMLDIELERPGGIPSVQALLILGDMECGIGRDNTGWMYSGMANRLAFDIGLHLDCRGDNIPEQEIQIRHQVMRACVLYDKYWALFLGRPTSIKSQDIGMDLLSKKFSMLASAPSNFDGRERSPSKATDVEVHEQLIELMEIAGKIVETRDHHKLNFSYEPSTHMFGTSETEDNAYMQVISLDRQLQNWYRRLPDHLTWKPANIKSAPFSFFLLHQQYHVSMILLHRPWAKYGSITSSDGSSTNSHPSPSSTSHQLHNSQAPDNSQTTPSTSLPGSTTTTMPLSSHTLGLGDPQSLVDDSRTSLSRSICTQQAIRVARIFWQHRQRFPSRKICVTGIQHAGTSAIALIAALAARQTSESDRRSYLSYLEILSAAISDMAHTYQPAARMDDLLKAILVQLRNDVDDSTTFRASAMLNHFHPPVGAGGGGGGGGGASVVFPSPPTVSGWNASPDNIYSIIPQRRENPTTSATAEGLPVSKRRRPGAPARRASEFARPPPPFFKGAGGGAAAGVPTPPGSGAAGFGMLSSGGHNHHHHAASVSGAMGPPPAATGLFDGSNGFGLDFLSGTAVDFEGGSGEGERGGRNGGGGGGGGGGEDYVLVTPSSDGWGLGGGGMDGHPTGYEVSMSEWVGNEAGVDKGGLKGGEEGAGGLSASLGSHRGLPAGKADGVLTEGNQGMEWMGSEGGMNALSPVSLSGLVQSAEKAGGGTEGGANGARNHELDFFSF</sequence>